<keyword evidence="11" id="KW-0175">Coiled coil</keyword>
<feature type="region of interest" description="Disordered" evidence="12">
    <location>
        <begin position="228"/>
        <end position="305"/>
    </location>
</feature>
<evidence type="ECO:0000256" key="2">
    <source>
        <dbReference type="ARBA" id="ARBA00022448"/>
    </source>
</evidence>
<protein>
    <recommendedName>
        <fullName evidence="7 10">Peroxisomal membrane protein PEX14</fullName>
    </recommendedName>
    <alternativeName>
        <fullName evidence="8 10">Peroxin-14</fullName>
    </alternativeName>
</protein>
<feature type="domain" description="Peroxisome membrane anchor protein Pex14p N-terminal" evidence="13">
    <location>
        <begin position="10"/>
        <end position="51"/>
    </location>
</feature>
<dbReference type="PANTHER" id="PTHR23058:SF0">
    <property type="entry name" value="PEROXISOMAL MEMBRANE PROTEIN PEX14"/>
    <property type="match status" value="1"/>
</dbReference>
<evidence type="ECO:0000256" key="12">
    <source>
        <dbReference type="SAM" id="MobiDB-lite"/>
    </source>
</evidence>
<dbReference type="PANTHER" id="PTHR23058">
    <property type="entry name" value="PEROXISOMAL MEMBRANE PROTEIN PEX14"/>
    <property type="match status" value="1"/>
</dbReference>
<dbReference type="GO" id="GO:0005778">
    <property type="term" value="C:peroxisomal membrane"/>
    <property type="evidence" value="ECO:0007669"/>
    <property type="project" value="UniProtKB-SubCell"/>
</dbReference>
<comment type="similarity">
    <text evidence="1 10">Belongs to the peroxin-14 family.</text>
</comment>
<feature type="coiled-coil region" evidence="11">
    <location>
        <begin position="127"/>
        <end position="154"/>
    </location>
</feature>
<feature type="compositionally biased region" description="Basic and acidic residues" evidence="12">
    <location>
        <begin position="228"/>
        <end position="237"/>
    </location>
</feature>
<keyword evidence="3 10" id="KW-0653">Protein transport</keyword>
<evidence type="ECO:0000313" key="14">
    <source>
        <dbReference type="EMBL" id="GFU54962.1"/>
    </source>
</evidence>
<dbReference type="Pfam" id="PF04695">
    <property type="entry name" value="Pex14_N"/>
    <property type="match status" value="1"/>
</dbReference>
<gene>
    <name evidence="14" type="primary">PEX14</name>
    <name evidence="14" type="ORF">NPIL_504921</name>
</gene>
<accession>A0A8X6UV21</accession>
<evidence type="ECO:0000256" key="10">
    <source>
        <dbReference type="RuleBase" id="RU367032"/>
    </source>
</evidence>
<dbReference type="EMBL" id="BMAW01039207">
    <property type="protein sequence ID" value="GFU54962.1"/>
    <property type="molecule type" value="Genomic_DNA"/>
</dbReference>
<evidence type="ECO:0000256" key="7">
    <source>
        <dbReference type="ARBA" id="ARBA00029502"/>
    </source>
</evidence>
<proteinExistence type="inferred from homology"/>
<evidence type="ECO:0000259" key="13">
    <source>
        <dbReference type="Pfam" id="PF04695"/>
    </source>
</evidence>
<keyword evidence="5 10" id="KW-0472">Membrane</keyword>
<name>A0A8X6UV21_NEPPI</name>
<keyword evidence="4" id="KW-0811">Translocation</keyword>
<feature type="non-terminal residue" evidence="14">
    <location>
        <position position="1"/>
    </location>
</feature>
<dbReference type="Proteomes" id="UP000887013">
    <property type="component" value="Unassembled WGS sequence"/>
</dbReference>
<dbReference type="InterPro" id="IPR025655">
    <property type="entry name" value="PEX14"/>
</dbReference>
<comment type="function">
    <text evidence="10">Component of the PEX13-PEX14 docking complex, a translocon channel that specifically mediates the import of peroxisomal cargo proteins bound to PEX5 receptor. The PEX13-PEX14 docking complex forms a large import pore which can be opened to a diameter of about 9 nm. Mechanistically, PEX5 receptor along with cargo proteins associates with the PEX14 subunit of the PEX13-PEX14 docking complex in the cytosol, leading to the insertion of the receptor into the organelle membrane with the concomitant translocation of the cargo into the peroxisome matrix.</text>
</comment>
<dbReference type="Gene3D" id="1.10.10.10">
    <property type="entry name" value="Winged helix-like DNA-binding domain superfamily/Winged helix DNA-binding domain"/>
    <property type="match status" value="1"/>
</dbReference>
<keyword evidence="2 10" id="KW-0813">Transport</keyword>
<reference evidence="14" key="1">
    <citation type="submission" date="2020-08" db="EMBL/GenBank/DDBJ databases">
        <title>Multicomponent nature underlies the extraordinary mechanical properties of spider dragline silk.</title>
        <authorList>
            <person name="Kono N."/>
            <person name="Nakamura H."/>
            <person name="Mori M."/>
            <person name="Yoshida Y."/>
            <person name="Ohtoshi R."/>
            <person name="Malay A.D."/>
            <person name="Moran D.A.P."/>
            <person name="Tomita M."/>
            <person name="Numata K."/>
            <person name="Arakawa K."/>
        </authorList>
    </citation>
    <scope>NUCLEOTIDE SEQUENCE</scope>
</reference>
<dbReference type="GO" id="GO:0016560">
    <property type="term" value="P:protein import into peroxisome matrix, docking"/>
    <property type="evidence" value="ECO:0007669"/>
    <property type="project" value="UniProtKB-UniRule"/>
</dbReference>
<evidence type="ECO:0000256" key="8">
    <source>
        <dbReference type="ARBA" id="ARBA00029691"/>
    </source>
</evidence>
<dbReference type="GO" id="GO:1990429">
    <property type="term" value="C:peroxisomal importomer complex"/>
    <property type="evidence" value="ECO:0007669"/>
    <property type="project" value="TreeGrafter"/>
</dbReference>
<organism evidence="14 15">
    <name type="scientific">Nephila pilipes</name>
    <name type="common">Giant wood spider</name>
    <name type="synonym">Nephila maculata</name>
    <dbReference type="NCBI Taxonomy" id="299642"/>
    <lineage>
        <taxon>Eukaryota</taxon>
        <taxon>Metazoa</taxon>
        <taxon>Ecdysozoa</taxon>
        <taxon>Arthropoda</taxon>
        <taxon>Chelicerata</taxon>
        <taxon>Arachnida</taxon>
        <taxon>Araneae</taxon>
        <taxon>Araneomorphae</taxon>
        <taxon>Entelegynae</taxon>
        <taxon>Araneoidea</taxon>
        <taxon>Nephilidae</taxon>
        <taxon>Nephila</taxon>
    </lineage>
</organism>
<evidence type="ECO:0000256" key="6">
    <source>
        <dbReference type="ARBA" id="ARBA00023140"/>
    </source>
</evidence>
<evidence type="ECO:0000256" key="3">
    <source>
        <dbReference type="ARBA" id="ARBA00022927"/>
    </source>
</evidence>
<evidence type="ECO:0000256" key="5">
    <source>
        <dbReference type="ARBA" id="ARBA00023136"/>
    </source>
</evidence>
<evidence type="ECO:0000313" key="15">
    <source>
        <dbReference type="Proteomes" id="UP000887013"/>
    </source>
</evidence>
<dbReference type="OrthoDB" id="441517at2759"/>
<dbReference type="InterPro" id="IPR036388">
    <property type="entry name" value="WH-like_DNA-bd_sf"/>
</dbReference>
<evidence type="ECO:0000256" key="1">
    <source>
        <dbReference type="ARBA" id="ARBA00005443"/>
    </source>
</evidence>
<dbReference type="AlphaFoldDB" id="A0A8X6UV21"/>
<comment type="caution">
    <text evidence="14">The sequence shown here is derived from an EMBL/GenBank/DDBJ whole genome shotgun (WGS) entry which is preliminary data.</text>
</comment>
<sequence length="305" mass="34335">GHIFKLSITQKVDTAVNFLLNPEVQCKPDNTKVAFLIKKGLTDSEIAEAFDKVKSDPRLNTYPYQNDQLKNALPLPQHKKALSFWSQLNEYSSSFIVIAVAFYGLHRFYKLYVEPWLFGTKPEESKVTILEAQIKELNASISLLKDAVVRLEGTVNDQMLLINRVFLSDTCGYMPIPMAITDLKTEISSVKSLLINRHQFPAIPKVCNPSIPLWQLRDSDLQNSKSDFKKEVKHDVEEPLSLDAISVESKEKTMEDNTQDENSNSVPLKTSEGKSEELLVEANGMEADSNGYDSSSAEESTKEIE</sequence>
<evidence type="ECO:0000256" key="11">
    <source>
        <dbReference type="SAM" id="Coils"/>
    </source>
</evidence>
<comment type="subcellular location">
    <subcellularLocation>
        <location evidence="9 10">Peroxisome membrane</location>
    </subcellularLocation>
</comment>
<keyword evidence="6 10" id="KW-0576">Peroxisome</keyword>
<evidence type="ECO:0000256" key="4">
    <source>
        <dbReference type="ARBA" id="ARBA00023010"/>
    </source>
</evidence>
<keyword evidence="15" id="KW-1185">Reference proteome</keyword>
<dbReference type="InterPro" id="IPR006785">
    <property type="entry name" value="Pex14_N"/>
</dbReference>
<evidence type="ECO:0000256" key="9">
    <source>
        <dbReference type="ARBA" id="ARBA00046271"/>
    </source>
</evidence>
<dbReference type="GO" id="GO:0005102">
    <property type="term" value="F:signaling receptor binding"/>
    <property type="evidence" value="ECO:0007669"/>
    <property type="project" value="TreeGrafter"/>
</dbReference>